<protein>
    <submittedName>
        <fullName evidence="2">Uncharacterized protein</fullName>
    </submittedName>
</protein>
<proteinExistence type="predicted"/>
<dbReference type="Gramene" id="ORUFI04G30830.1">
    <property type="protein sequence ID" value="ORUFI04G30830.1"/>
    <property type="gene ID" value="ORUFI04G30830"/>
</dbReference>
<sequence>MALQSSRETRWLAETYTDNSTFGNVRDERAASENSDKASRKEGKGKLPVLVVCLICTGSIQHDDAQALRDGDQRRGEQPTQNAFPGLKYP</sequence>
<feature type="region of interest" description="Disordered" evidence="1">
    <location>
        <begin position="18"/>
        <end position="43"/>
    </location>
</feature>
<organism evidence="2 3">
    <name type="scientific">Oryza rufipogon</name>
    <name type="common">Brownbeard rice</name>
    <name type="synonym">Asian wild rice</name>
    <dbReference type="NCBI Taxonomy" id="4529"/>
    <lineage>
        <taxon>Eukaryota</taxon>
        <taxon>Viridiplantae</taxon>
        <taxon>Streptophyta</taxon>
        <taxon>Embryophyta</taxon>
        <taxon>Tracheophyta</taxon>
        <taxon>Spermatophyta</taxon>
        <taxon>Magnoliopsida</taxon>
        <taxon>Liliopsida</taxon>
        <taxon>Poales</taxon>
        <taxon>Poaceae</taxon>
        <taxon>BOP clade</taxon>
        <taxon>Oryzoideae</taxon>
        <taxon>Oryzeae</taxon>
        <taxon>Oryzinae</taxon>
        <taxon>Oryza</taxon>
    </lineage>
</organism>
<reference evidence="3" key="1">
    <citation type="submission" date="2013-06" db="EMBL/GenBank/DDBJ databases">
        <authorList>
            <person name="Zhao Q."/>
        </authorList>
    </citation>
    <scope>NUCLEOTIDE SEQUENCE</scope>
    <source>
        <strain evidence="3">cv. W1943</strain>
    </source>
</reference>
<evidence type="ECO:0000313" key="2">
    <source>
        <dbReference type="EnsemblPlants" id="ORUFI04G30830.1"/>
    </source>
</evidence>
<reference evidence="2" key="2">
    <citation type="submission" date="2015-06" db="UniProtKB">
        <authorList>
            <consortium name="EnsemblPlants"/>
        </authorList>
    </citation>
    <scope>IDENTIFICATION</scope>
</reference>
<feature type="compositionally biased region" description="Basic and acidic residues" evidence="1">
    <location>
        <begin position="25"/>
        <end position="43"/>
    </location>
</feature>
<feature type="compositionally biased region" description="Basic and acidic residues" evidence="1">
    <location>
        <begin position="66"/>
        <end position="77"/>
    </location>
</feature>
<dbReference type="AlphaFoldDB" id="A0A0E0PFI4"/>
<dbReference type="EnsemblPlants" id="ORUFI04G30830.1">
    <property type="protein sequence ID" value="ORUFI04G30830.1"/>
    <property type="gene ID" value="ORUFI04G30830"/>
</dbReference>
<evidence type="ECO:0000256" key="1">
    <source>
        <dbReference type="SAM" id="MobiDB-lite"/>
    </source>
</evidence>
<evidence type="ECO:0000313" key="3">
    <source>
        <dbReference type="Proteomes" id="UP000008022"/>
    </source>
</evidence>
<accession>A0A0E0PFI4</accession>
<keyword evidence="3" id="KW-1185">Reference proteome</keyword>
<feature type="region of interest" description="Disordered" evidence="1">
    <location>
        <begin position="66"/>
        <end position="90"/>
    </location>
</feature>
<name>A0A0E0PFI4_ORYRU</name>
<dbReference type="Proteomes" id="UP000008022">
    <property type="component" value="Unassembled WGS sequence"/>
</dbReference>
<dbReference type="HOGENOM" id="CLU_2444719_0_0_1"/>